<protein>
    <recommendedName>
        <fullName evidence="2">L-type lectin-like domain-containing protein</fullName>
    </recommendedName>
</protein>
<feature type="domain" description="L-type lectin-like" evidence="2">
    <location>
        <begin position="30"/>
        <end position="67"/>
    </location>
</feature>
<keyword evidence="4" id="KW-1185">Reference proteome</keyword>
<dbReference type="OMA" id="TIPFWSI"/>
<name>A0A3P7E189_WUCBA</name>
<feature type="chain" id="PRO_5017955905" description="L-type lectin-like domain-containing protein" evidence="1">
    <location>
        <begin position="23"/>
        <end position="67"/>
    </location>
</feature>
<evidence type="ECO:0000259" key="2">
    <source>
        <dbReference type="Pfam" id="PF03388"/>
    </source>
</evidence>
<dbReference type="InParanoid" id="A0A3P7E189"/>
<evidence type="ECO:0000313" key="3">
    <source>
        <dbReference type="EMBL" id="VDM09864.1"/>
    </source>
</evidence>
<keyword evidence="1" id="KW-0732">Signal</keyword>
<sequence>MCTLVLFLSLITIYRLSLLTQAVNGPVQRRFEYKHSFRAPDLCLRDGTIPFWSITGDAVASSEQLRL</sequence>
<dbReference type="Proteomes" id="UP000270924">
    <property type="component" value="Unassembled WGS sequence"/>
</dbReference>
<dbReference type="InterPro" id="IPR005052">
    <property type="entry name" value="Lectin_leg"/>
</dbReference>
<dbReference type="Gene3D" id="2.60.120.200">
    <property type="match status" value="1"/>
</dbReference>
<proteinExistence type="predicted"/>
<reference evidence="3 4" key="1">
    <citation type="submission" date="2018-11" db="EMBL/GenBank/DDBJ databases">
        <authorList>
            <consortium name="Pathogen Informatics"/>
        </authorList>
    </citation>
    <scope>NUCLEOTIDE SEQUENCE [LARGE SCALE GENOMIC DNA]</scope>
</reference>
<feature type="non-terminal residue" evidence="3">
    <location>
        <position position="67"/>
    </location>
</feature>
<feature type="signal peptide" evidence="1">
    <location>
        <begin position="1"/>
        <end position="22"/>
    </location>
</feature>
<dbReference type="AlphaFoldDB" id="A0A3P7E189"/>
<dbReference type="OrthoDB" id="5858037at2759"/>
<dbReference type="EMBL" id="UYWW01001063">
    <property type="protein sequence ID" value="VDM09864.1"/>
    <property type="molecule type" value="Genomic_DNA"/>
</dbReference>
<organism evidence="3 4">
    <name type="scientific">Wuchereria bancrofti</name>
    <dbReference type="NCBI Taxonomy" id="6293"/>
    <lineage>
        <taxon>Eukaryota</taxon>
        <taxon>Metazoa</taxon>
        <taxon>Ecdysozoa</taxon>
        <taxon>Nematoda</taxon>
        <taxon>Chromadorea</taxon>
        <taxon>Rhabditida</taxon>
        <taxon>Spirurina</taxon>
        <taxon>Spiruromorpha</taxon>
        <taxon>Filarioidea</taxon>
        <taxon>Onchocercidae</taxon>
        <taxon>Wuchereria</taxon>
    </lineage>
</organism>
<accession>A0A3P7E189</accession>
<evidence type="ECO:0000256" key="1">
    <source>
        <dbReference type="SAM" id="SignalP"/>
    </source>
</evidence>
<evidence type="ECO:0000313" key="4">
    <source>
        <dbReference type="Proteomes" id="UP000270924"/>
    </source>
</evidence>
<dbReference type="GO" id="GO:0016020">
    <property type="term" value="C:membrane"/>
    <property type="evidence" value="ECO:0007669"/>
    <property type="project" value="InterPro"/>
</dbReference>
<dbReference type="Pfam" id="PF03388">
    <property type="entry name" value="Lectin_leg-like"/>
    <property type="match status" value="1"/>
</dbReference>
<gene>
    <name evidence="3" type="ORF">WBA_LOCUS3250</name>
</gene>